<name>X1MA34_9ZZZZ</name>
<dbReference type="InterPro" id="IPR038221">
    <property type="entry name" value="YidC_periplasmic_sf"/>
</dbReference>
<keyword evidence="5" id="KW-1003">Cell membrane</keyword>
<comment type="subcellular location">
    <subcellularLocation>
        <location evidence="1">Cell membrane</location>
        <topology evidence="1">Multi-pass membrane protein</topology>
    </subcellularLocation>
</comment>
<evidence type="ECO:0000256" key="3">
    <source>
        <dbReference type="ARBA" id="ARBA00015325"/>
    </source>
</evidence>
<sequence>MLSTAGGSVKEFYLREYDVDIVPDGEYLFITQLNNDEIINFEYLVYDDSIVFTYSKGDTKLKKVYYFNNPHGFQLITNIPDTINQILSLKSGMSITEVKNRGEDLRHFDVYVKNEKVNQMKKKIKDEFKYTGNVDWFAMRSKYFLLVINNLGIIDNINFYKLPKDLPLKTAGRKEDESDIYGAAFGCFYMRGGGDRYGAEIIGTDQINISVLLLPIKHSELAKFKKGYEEVASGGIMGPISRIILLIFNFFYSIVGNHLYT</sequence>
<keyword evidence="4" id="KW-0813">Transport</keyword>
<evidence type="ECO:0000256" key="5">
    <source>
        <dbReference type="ARBA" id="ARBA00022475"/>
    </source>
</evidence>
<comment type="caution">
    <text evidence="10">The sequence shown here is derived from an EMBL/GenBank/DDBJ whole genome shotgun (WGS) entry which is preliminary data.</text>
</comment>
<dbReference type="GO" id="GO:0005886">
    <property type="term" value="C:plasma membrane"/>
    <property type="evidence" value="ECO:0007669"/>
    <property type="project" value="UniProtKB-SubCell"/>
</dbReference>
<organism evidence="10">
    <name type="scientific">marine sediment metagenome</name>
    <dbReference type="NCBI Taxonomy" id="412755"/>
    <lineage>
        <taxon>unclassified sequences</taxon>
        <taxon>metagenomes</taxon>
        <taxon>ecological metagenomes</taxon>
    </lineage>
</organism>
<protein>
    <recommendedName>
        <fullName evidence="3">Membrane protein insertase YidC</fullName>
    </recommendedName>
    <alternativeName>
        <fullName evidence="9">Foldase YidC</fullName>
    </alternativeName>
    <alternativeName>
        <fullName evidence="8">Membrane integrase YidC</fullName>
    </alternativeName>
</protein>
<dbReference type="EMBL" id="BARV01011010">
    <property type="protein sequence ID" value="GAI03239.1"/>
    <property type="molecule type" value="Genomic_DNA"/>
</dbReference>
<dbReference type="AlphaFoldDB" id="X1MA34"/>
<reference evidence="10" key="1">
    <citation type="journal article" date="2014" name="Front. Microbiol.">
        <title>High frequency of phylogenetically diverse reductive dehalogenase-homologous genes in deep subseafloor sedimentary metagenomes.</title>
        <authorList>
            <person name="Kawai M."/>
            <person name="Futagami T."/>
            <person name="Toyoda A."/>
            <person name="Takaki Y."/>
            <person name="Nishi S."/>
            <person name="Hori S."/>
            <person name="Arai W."/>
            <person name="Tsubouchi T."/>
            <person name="Morono Y."/>
            <person name="Uchiyama I."/>
            <person name="Ito T."/>
            <person name="Fujiyama A."/>
            <person name="Inagaki F."/>
            <person name="Takami H."/>
        </authorList>
    </citation>
    <scope>NUCLEOTIDE SEQUENCE</scope>
    <source>
        <strain evidence="10">Expedition CK06-06</strain>
    </source>
</reference>
<accession>X1MA34</accession>
<feature type="non-terminal residue" evidence="10">
    <location>
        <position position="261"/>
    </location>
</feature>
<keyword evidence="7" id="KW-0143">Chaperone</keyword>
<proteinExistence type="inferred from homology"/>
<evidence type="ECO:0000256" key="1">
    <source>
        <dbReference type="ARBA" id="ARBA00004651"/>
    </source>
</evidence>
<evidence type="ECO:0000256" key="9">
    <source>
        <dbReference type="ARBA" id="ARBA00033342"/>
    </source>
</evidence>
<comment type="similarity">
    <text evidence="2">Belongs to the OXA1/ALB3/YidC family. Type 1 subfamily.</text>
</comment>
<keyword evidence="6" id="KW-0653">Protein transport</keyword>
<dbReference type="GO" id="GO:0015031">
    <property type="term" value="P:protein transport"/>
    <property type="evidence" value="ECO:0007669"/>
    <property type="project" value="UniProtKB-KW"/>
</dbReference>
<evidence type="ECO:0000256" key="4">
    <source>
        <dbReference type="ARBA" id="ARBA00022448"/>
    </source>
</evidence>
<dbReference type="Gene3D" id="2.70.98.90">
    <property type="match status" value="1"/>
</dbReference>
<evidence type="ECO:0000256" key="8">
    <source>
        <dbReference type="ARBA" id="ARBA00033245"/>
    </source>
</evidence>
<evidence type="ECO:0000256" key="6">
    <source>
        <dbReference type="ARBA" id="ARBA00022927"/>
    </source>
</evidence>
<evidence type="ECO:0000313" key="10">
    <source>
        <dbReference type="EMBL" id="GAI03239.1"/>
    </source>
</evidence>
<gene>
    <name evidence="10" type="ORF">S06H3_21075</name>
</gene>
<evidence type="ECO:0000256" key="7">
    <source>
        <dbReference type="ARBA" id="ARBA00023186"/>
    </source>
</evidence>
<evidence type="ECO:0000256" key="2">
    <source>
        <dbReference type="ARBA" id="ARBA00010527"/>
    </source>
</evidence>
<keyword evidence="5" id="KW-0472">Membrane</keyword>